<gene>
    <name evidence="2" type="ORF">MNOR_LOCUS35581</name>
</gene>
<sequence>MAATKKDPRIFFTLGNSQQFEYIVDLYEEAVKLKAESKNKNPEDCLKLDRWYQNELPKKIKSRGTDAHLIYDEMCKCMKWKLQRGKFSPRFRDLIQMNTPRLCMAETKKAFRAIMKKEDLASAVAALCNLKGVGPAMASTILTAGVPDHCGFMADECMMAIPEIESIDYTTKELLKYVEQLRKAAERLNSQGGSFKWNAHQVEKALWAYFVLKDFKSDLLNDMPAFDDASLPTENGDSTEHVKEKNGAAHTPEESNDSIDSAMANKENLTSNTNGTSDVEDSRASIISNCEDTNDSLAVSEAPSEPVSEAPSETVSEASEDRPSSTTTPTPIPEATLQTDDLEPAQKKIKLDE</sequence>
<accession>A0AAV2SEJ1</accession>
<feature type="region of interest" description="Disordered" evidence="1">
    <location>
        <begin position="294"/>
        <end position="353"/>
    </location>
</feature>
<organism evidence="2 3">
    <name type="scientific">Meganyctiphanes norvegica</name>
    <name type="common">Northern krill</name>
    <name type="synonym">Thysanopoda norvegica</name>
    <dbReference type="NCBI Taxonomy" id="48144"/>
    <lineage>
        <taxon>Eukaryota</taxon>
        <taxon>Metazoa</taxon>
        <taxon>Ecdysozoa</taxon>
        <taxon>Arthropoda</taxon>
        <taxon>Crustacea</taxon>
        <taxon>Multicrustacea</taxon>
        <taxon>Malacostraca</taxon>
        <taxon>Eumalacostraca</taxon>
        <taxon>Eucarida</taxon>
        <taxon>Euphausiacea</taxon>
        <taxon>Euphausiidae</taxon>
        <taxon>Meganyctiphanes</taxon>
    </lineage>
</organism>
<dbReference type="EMBL" id="CAXKWB010060018">
    <property type="protein sequence ID" value="CAL4182478.1"/>
    <property type="molecule type" value="Genomic_DNA"/>
</dbReference>
<name>A0AAV2SEJ1_MEGNR</name>
<feature type="compositionally biased region" description="Basic and acidic residues" evidence="1">
    <location>
        <begin position="344"/>
        <end position="353"/>
    </location>
</feature>
<dbReference type="Proteomes" id="UP001497623">
    <property type="component" value="Unassembled WGS sequence"/>
</dbReference>
<dbReference type="PANTHER" id="PTHR21521:SF0">
    <property type="entry name" value="AMUN, ISOFORM A"/>
    <property type="match status" value="1"/>
</dbReference>
<evidence type="ECO:0000256" key="1">
    <source>
        <dbReference type="SAM" id="MobiDB-lite"/>
    </source>
</evidence>
<evidence type="ECO:0000313" key="3">
    <source>
        <dbReference type="Proteomes" id="UP001497623"/>
    </source>
</evidence>
<dbReference type="PANTHER" id="PTHR21521">
    <property type="entry name" value="AMUN, ISOFORM A"/>
    <property type="match status" value="1"/>
</dbReference>
<dbReference type="AlphaFoldDB" id="A0AAV2SEJ1"/>
<feature type="region of interest" description="Disordered" evidence="1">
    <location>
        <begin position="230"/>
        <end position="258"/>
    </location>
</feature>
<reference evidence="2 3" key="1">
    <citation type="submission" date="2024-05" db="EMBL/GenBank/DDBJ databases">
        <authorList>
            <person name="Wallberg A."/>
        </authorList>
    </citation>
    <scope>NUCLEOTIDE SEQUENCE [LARGE SCALE GENOMIC DNA]</scope>
</reference>
<proteinExistence type="predicted"/>
<protein>
    <submittedName>
        <fullName evidence="2">Uncharacterized protein</fullName>
    </submittedName>
</protein>
<comment type="caution">
    <text evidence="2">The sequence shown here is derived from an EMBL/GenBank/DDBJ whole genome shotgun (WGS) entry which is preliminary data.</text>
</comment>
<feature type="compositionally biased region" description="Basic and acidic residues" evidence="1">
    <location>
        <begin position="238"/>
        <end position="253"/>
    </location>
</feature>
<keyword evidence="3" id="KW-1185">Reference proteome</keyword>
<evidence type="ECO:0000313" key="2">
    <source>
        <dbReference type="EMBL" id="CAL4182478.1"/>
    </source>
</evidence>